<name>A0ABS7CKT6_9BACL</name>
<organism evidence="1 2">
    <name type="scientific">Paenibacillus sepulcri</name>
    <dbReference type="NCBI Taxonomy" id="359917"/>
    <lineage>
        <taxon>Bacteria</taxon>
        <taxon>Bacillati</taxon>
        <taxon>Bacillota</taxon>
        <taxon>Bacilli</taxon>
        <taxon>Bacillales</taxon>
        <taxon>Paenibacillaceae</taxon>
        <taxon>Paenibacillus</taxon>
    </lineage>
</organism>
<accession>A0ABS7CKT6</accession>
<feature type="non-terminal residue" evidence="1">
    <location>
        <position position="1"/>
    </location>
</feature>
<gene>
    <name evidence="1" type="ORF">K0U00_46565</name>
</gene>
<dbReference type="Proteomes" id="UP001519887">
    <property type="component" value="Unassembled WGS sequence"/>
</dbReference>
<feature type="non-terminal residue" evidence="1">
    <location>
        <position position="182"/>
    </location>
</feature>
<evidence type="ECO:0000313" key="1">
    <source>
        <dbReference type="EMBL" id="MBW7461546.1"/>
    </source>
</evidence>
<sequence length="182" mass="21006">VPLQAPSILRGIRNYQNNSIGKSHFTIKESEVKNRIFWLNTRNGVPLFVYTPLKVYEESYERTILDKEGIGRHLVQTDRVNWTYLPSPIPEKSWGDTYVNSRVRSYNARVRAEFAKAEGYRIIEEKGIDNNTSSRYSVRFTKPFQLADALKPFNMLLDAAKPNLGEVKRALNELNRLLSEGL</sequence>
<proteinExistence type="predicted"/>
<protein>
    <submittedName>
        <fullName evidence="1">Uncharacterized protein</fullName>
    </submittedName>
</protein>
<dbReference type="EMBL" id="JAHZIK010003046">
    <property type="protein sequence ID" value="MBW7461546.1"/>
    <property type="molecule type" value="Genomic_DNA"/>
</dbReference>
<comment type="caution">
    <text evidence="1">The sequence shown here is derived from an EMBL/GenBank/DDBJ whole genome shotgun (WGS) entry which is preliminary data.</text>
</comment>
<keyword evidence="2" id="KW-1185">Reference proteome</keyword>
<evidence type="ECO:0000313" key="2">
    <source>
        <dbReference type="Proteomes" id="UP001519887"/>
    </source>
</evidence>
<reference evidence="1 2" key="1">
    <citation type="submission" date="2021-07" db="EMBL/GenBank/DDBJ databases">
        <title>Paenibacillus radiodurans sp. nov., isolated from the southeastern edge of Tengger Desert.</title>
        <authorList>
            <person name="Zhang G."/>
        </authorList>
    </citation>
    <scope>NUCLEOTIDE SEQUENCE [LARGE SCALE GENOMIC DNA]</scope>
    <source>
        <strain evidence="1 2">CCM 7311</strain>
    </source>
</reference>